<feature type="domain" description="Glycosyltransferase subfamily 4-like N-terminal" evidence="1">
    <location>
        <begin position="16"/>
        <end position="178"/>
    </location>
</feature>
<protein>
    <submittedName>
        <fullName evidence="2">Glycosyl transferase group 1</fullName>
    </submittedName>
</protein>
<name>A0ABQ0MI75_9BACT</name>
<dbReference type="PANTHER" id="PTHR12526">
    <property type="entry name" value="GLYCOSYLTRANSFERASE"/>
    <property type="match status" value="1"/>
</dbReference>
<evidence type="ECO:0000313" key="2">
    <source>
        <dbReference type="EMBL" id="GAW65836.1"/>
    </source>
</evidence>
<dbReference type="InterPro" id="IPR028098">
    <property type="entry name" value="Glyco_trans_4-like_N"/>
</dbReference>
<accession>A0ABQ0MI75</accession>
<gene>
    <name evidence="2" type="ORF">GPEL0_01f0911</name>
</gene>
<dbReference type="SUPFAM" id="SSF53756">
    <property type="entry name" value="UDP-Glycosyltransferase/glycogen phosphorylase"/>
    <property type="match status" value="1"/>
</dbReference>
<keyword evidence="3" id="KW-1185">Reference proteome</keyword>
<dbReference type="Pfam" id="PF13692">
    <property type="entry name" value="Glyco_trans_1_4"/>
    <property type="match status" value="1"/>
</dbReference>
<dbReference type="RefSeq" id="WP_085812246.1">
    <property type="nucleotide sequence ID" value="NZ_BDQG01000001.1"/>
</dbReference>
<keyword evidence="2" id="KW-0808">Transferase</keyword>
<dbReference type="PANTHER" id="PTHR12526:SF638">
    <property type="entry name" value="SPORE COAT PROTEIN SA"/>
    <property type="match status" value="1"/>
</dbReference>
<sequence>MRPLKIVHVITGLNTGGAEMMLYKLLAASDTISTTHYVVSLIDMGTLGRHIEDLGVTVYALGMKPSFPNVFCLLRLAKIVKDLRPDLIQGWMYHGNIAASLVVSLARLRVPVIWNIRHSINSIKLEKPTTWLLIKLSAAMSWSAKRIVYNSGISASQHEGIGYCKDRTVVLPNGFDCNKFKPDHQSRVAIRNELKLTEASIVIGLIGRFHPIKDHKNFIHAASILSRTYSNLFFIMAGREVDASNLALVSLLESEQLLDHFALLGERSDTSAIYAALDVLVSSSYSEGFPNVVGEAMATAVLCVVTDVGDSAYLVADTGKVVPPRDPLALATAINRLLSISPEDKIVLGQKARKRVIENFSIQSIQARYNELYLEVAASRSILK</sequence>
<organism evidence="2 3">
    <name type="scientific">Geoanaerobacter pelophilus</name>
    <dbReference type="NCBI Taxonomy" id="60036"/>
    <lineage>
        <taxon>Bacteria</taxon>
        <taxon>Pseudomonadati</taxon>
        <taxon>Thermodesulfobacteriota</taxon>
        <taxon>Desulfuromonadia</taxon>
        <taxon>Geobacterales</taxon>
        <taxon>Geobacteraceae</taxon>
        <taxon>Geoanaerobacter</taxon>
    </lineage>
</organism>
<reference evidence="3" key="2">
    <citation type="submission" date="2017-05" db="EMBL/GenBank/DDBJ databases">
        <title>Draft genome sequence of Geobacter pelophilus, a iron(III)-reducing bacteria.</title>
        <authorList>
            <person name="Aoyagi T."/>
            <person name="Koike H."/>
            <person name="Morita T."/>
            <person name="Sato Y."/>
            <person name="Habe H."/>
            <person name="Hori T."/>
        </authorList>
    </citation>
    <scope>NUCLEOTIDE SEQUENCE [LARGE SCALE GENOMIC DNA]</scope>
    <source>
        <strain evidence="3">Drf2</strain>
    </source>
</reference>
<evidence type="ECO:0000259" key="1">
    <source>
        <dbReference type="Pfam" id="PF13439"/>
    </source>
</evidence>
<reference evidence="2 3" key="1">
    <citation type="submission" date="2017-04" db="EMBL/GenBank/DDBJ databases">
        <authorList>
            <consortium name="Geobacter pelophilus Genome Sequencing"/>
            <person name="Aoyagi T."/>
            <person name="Koike H."/>
            <person name="Hori T."/>
        </authorList>
    </citation>
    <scope>NUCLEOTIDE SEQUENCE [LARGE SCALE GENOMIC DNA]</scope>
    <source>
        <strain evidence="2 3">Drf2</strain>
    </source>
</reference>
<dbReference type="Proteomes" id="UP000194153">
    <property type="component" value="Unassembled WGS sequence"/>
</dbReference>
<comment type="caution">
    <text evidence="2">The sequence shown here is derived from an EMBL/GenBank/DDBJ whole genome shotgun (WGS) entry which is preliminary data.</text>
</comment>
<dbReference type="Pfam" id="PF13439">
    <property type="entry name" value="Glyco_transf_4"/>
    <property type="match status" value="1"/>
</dbReference>
<evidence type="ECO:0000313" key="3">
    <source>
        <dbReference type="Proteomes" id="UP000194153"/>
    </source>
</evidence>
<proteinExistence type="predicted"/>
<dbReference type="EMBL" id="BDQG01000001">
    <property type="protein sequence ID" value="GAW65836.1"/>
    <property type="molecule type" value="Genomic_DNA"/>
</dbReference>
<dbReference type="Gene3D" id="3.40.50.2000">
    <property type="entry name" value="Glycogen Phosphorylase B"/>
    <property type="match status" value="2"/>
</dbReference>
<dbReference type="GO" id="GO:0016740">
    <property type="term" value="F:transferase activity"/>
    <property type="evidence" value="ECO:0007669"/>
    <property type="project" value="UniProtKB-KW"/>
</dbReference>